<organism evidence="3">
    <name type="scientific">Culicoides sonorensis</name>
    <name type="common">Biting midge</name>
    <dbReference type="NCBI Taxonomy" id="179676"/>
    <lineage>
        <taxon>Eukaryota</taxon>
        <taxon>Metazoa</taxon>
        <taxon>Ecdysozoa</taxon>
        <taxon>Arthropoda</taxon>
        <taxon>Hexapoda</taxon>
        <taxon>Insecta</taxon>
        <taxon>Pterygota</taxon>
        <taxon>Neoptera</taxon>
        <taxon>Endopterygota</taxon>
        <taxon>Diptera</taxon>
        <taxon>Nematocera</taxon>
        <taxon>Chironomoidea</taxon>
        <taxon>Ceratopogonidae</taxon>
        <taxon>Ceratopogoninae</taxon>
        <taxon>Culicoides</taxon>
        <taxon>Monoculicoides</taxon>
    </lineage>
</organism>
<dbReference type="AlphaFoldDB" id="A0A336KTA6"/>
<reference evidence="4" key="2">
    <citation type="submission" date="2018-07" db="EMBL/GenBank/DDBJ databases">
        <authorList>
            <person name="Quirk P.G."/>
            <person name="Krulwich T.A."/>
        </authorList>
    </citation>
    <scope>NUCLEOTIDE SEQUENCE</scope>
</reference>
<gene>
    <name evidence="3" type="primary">CSON014940</name>
</gene>
<feature type="region of interest" description="Disordered" evidence="1">
    <location>
        <begin position="175"/>
        <end position="248"/>
    </location>
</feature>
<dbReference type="VEuPathDB" id="VectorBase:CSON014940"/>
<protein>
    <submittedName>
        <fullName evidence="3">CSON014940 protein</fullName>
    </submittedName>
</protein>
<feature type="compositionally biased region" description="Basic and acidic residues" evidence="1">
    <location>
        <begin position="190"/>
        <end position="201"/>
    </location>
</feature>
<evidence type="ECO:0000256" key="1">
    <source>
        <dbReference type="SAM" id="MobiDB-lite"/>
    </source>
</evidence>
<accession>A0A336KTA6</accession>
<feature type="compositionally biased region" description="Acidic residues" evidence="1">
    <location>
        <begin position="202"/>
        <end position="221"/>
    </location>
</feature>
<dbReference type="OMA" id="LDVYMRH"/>
<dbReference type="EMBL" id="UFQS01000899">
    <property type="protein sequence ID" value="SSX07567.1"/>
    <property type="molecule type" value="Genomic_DNA"/>
</dbReference>
<dbReference type="PANTHER" id="PTHR31840">
    <property type="entry name" value="COILED-COIL DOMAIN-CONTAINING PROTEIN 97"/>
    <property type="match status" value="1"/>
</dbReference>
<evidence type="ECO:0000313" key="4">
    <source>
        <dbReference type="EMBL" id="SSX27907.1"/>
    </source>
</evidence>
<feature type="compositionally biased region" description="Polar residues" evidence="1">
    <location>
        <begin position="222"/>
        <end position="244"/>
    </location>
</feature>
<dbReference type="InterPro" id="IPR018613">
    <property type="entry name" value="Ccdc97-like"/>
</dbReference>
<dbReference type="PANTHER" id="PTHR31840:SF1">
    <property type="entry name" value="COILED-COIL DOMAIN-CONTAINING PROTEIN 97"/>
    <property type="match status" value="1"/>
</dbReference>
<sequence>MEAEEINNETALTAMFQSIIESKKEVFYKSLQVTDQELNDGEKLEILTNIFNQSRSTFLSRYGKYLKKEHLILFETQEDQADYYEIQHYLNEIVFRLANHENLVKNRRFNALQKMIETSEYFSEVEMMRREPVLYHQLVGQYLTEDEVRERDFEECPGDSLVNILLQGIDNRDGRAKINENSDENEEDSEKVVKSKRKIDTEIEEFDTDDEDQMMDDELDNSESFSKSQWGNFDSAETQSGSKTSQDKTKFILAPEKHLLQDEFKGIMYANFLSGKDKDFNYDTIDEDSQYDDEILTSRDMEDKYFDSEEPEKEENCHEIKEDQSEEDDLDIYMKALEKQIHRRDVDDMSTQLEFLKRD</sequence>
<feature type="region of interest" description="Disordered" evidence="1">
    <location>
        <begin position="306"/>
        <end position="329"/>
    </location>
</feature>
<name>A0A336KTA6_CULSO</name>
<feature type="compositionally biased region" description="Basic and acidic residues" evidence="1">
    <location>
        <begin position="314"/>
        <end position="323"/>
    </location>
</feature>
<proteinExistence type="predicted"/>
<feature type="domain" description="CCD97-like C-terminal" evidence="2">
    <location>
        <begin position="106"/>
        <end position="309"/>
    </location>
</feature>
<dbReference type="EMBL" id="UFQT01000899">
    <property type="protein sequence ID" value="SSX27907.1"/>
    <property type="molecule type" value="Genomic_DNA"/>
</dbReference>
<dbReference type="InterPro" id="IPR040233">
    <property type="entry name" value="CCD97-like_C"/>
</dbReference>
<evidence type="ECO:0000259" key="2">
    <source>
        <dbReference type="Pfam" id="PF09747"/>
    </source>
</evidence>
<evidence type="ECO:0000313" key="3">
    <source>
        <dbReference type="EMBL" id="SSX07567.1"/>
    </source>
</evidence>
<reference evidence="3" key="1">
    <citation type="submission" date="2018-04" db="EMBL/GenBank/DDBJ databases">
        <authorList>
            <person name="Go L.Y."/>
            <person name="Mitchell J.A."/>
        </authorList>
    </citation>
    <scope>NUCLEOTIDE SEQUENCE</scope>
    <source>
        <tissue evidence="3">Whole organism</tissue>
    </source>
</reference>
<dbReference type="Pfam" id="PF09747">
    <property type="entry name" value="CCD97-like_C"/>
    <property type="match status" value="1"/>
</dbReference>